<keyword evidence="2" id="KW-0645">Protease</keyword>
<keyword evidence="4" id="KW-0788">Thiol protease</keyword>
<name>A0A556P8I1_9BACI</name>
<evidence type="ECO:0000259" key="5">
    <source>
        <dbReference type="PROSITE" id="PS51935"/>
    </source>
</evidence>
<organism evidence="6 7">
    <name type="scientific">Allobacillus salarius</name>
    <dbReference type="NCBI Taxonomy" id="1955272"/>
    <lineage>
        <taxon>Bacteria</taxon>
        <taxon>Bacillati</taxon>
        <taxon>Bacillota</taxon>
        <taxon>Bacilli</taxon>
        <taxon>Bacillales</taxon>
        <taxon>Bacillaceae</taxon>
        <taxon>Allobacillus</taxon>
    </lineage>
</organism>
<accession>A0A556P8I1</accession>
<dbReference type="AlphaFoldDB" id="A0A556P8I1"/>
<dbReference type="PANTHER" id="PTHR47053:SF3">
    <property type="entry name" value="GAMMA-D-GLUTAMYL-L-LYSINE DIPEPTIDYL-PEPTIDASE"/>
    <property type="match status" value="1"/>
</dbReference>
<dbReference type="GO" id="GO:0008234">
    <property type="term" value="F:cysteine-type peptidase activity"/>
    <property type="evidence" value="ECO:0007669"/>
    <property type="project" value="UniProtKB-KW"/>
</dbReference>
<dbReference type="Pfam" id="PF00877">
    <property type="entry name" value="NLPC_P60"/>
    <property type="match status" value="1"/>
</dbReference>
<dbReference type="EMBL" id="VMHE01000032">
    <property type="protein sequence ID" value="TSJ60703.1"/>
    <property type="molecule type" value="Genomic_DNA"/>
</dbReference>
<sequence>MNEQQTTWVVNVPVATIWTSPSSPREIDQPGISNPVLLEDWYDALSFELRKGLCDDNLVQSQLLYGEEVIVEETDGDWSKIIAVRQPSGKDERGYPGWVPTIQLKEVKQELWNRDEVAVVTKKVANLIDDNDEPIFQLSFMTYLPIIEHEDLKVKVQTPTGEAWLYKKDVVIASSIHDLAKGSGKEIVETGKQFLSLPYFWGGMSAFGYDCSGFSYNMHKAQGYEIPRDASDQANDGTEVSKDELEIGDLLFFAKEETPEKITHVGIYYGDDKMIHAPLTGKGIEITPLTGTKYEKEFRLARRYHKTPGE</sequence>
<dbReference type="InterPro" id="IPR057812">
    <property type="entry name" value="SH3_YKFC_2nd"/>
</dbReference>
<reference evidence="6 7" key="1">
    <citation type="submission" date="2019-07" db="EMBL/GenBank/DDBJ databases">
        <title>Allobacillus sp. nov. SKP isolated from shrimp paste of Euphausiacea.</title>
        <authorList>
            <person name="Kanchanasin P."/>
            <person name="Tanasupawat S."/>
            <person name="Shi W."/>
            <person name="Wu L."/>
            <person name="Ma J."/>
        </authorList>
    </citation>
    <scope>NUCLEOTIDE SEQUENCE [LARGE SCALE GENOMIC DNA]</scope>
    <source>
        <strain evidence="6 7">SKP4-8</strain>
    </source>
</reference>
<dbReference type="RefSeq" id="WP_144089559.1">
    <property type="nucleotide sequence ID" value="NZ_VMHE01000032.1"/>
</dbReference>
<evidence type="ECO:0000313" key="6">
    <source>
        <dbReference type="EMBL" id="TSJ60703.1"/>
    </source>
</evidence>
<keyword evidence="7" id="KW-1185">Reference proteome</keyword>
<dbReference type="SUPFAM" id="SSF54001">
    <property type="entry name" value="Cysteine proteinases"/>
    <property type="match status" value="1"/>
</dbReference>
<comment type="similarity">
    <text evidence="1">Belongs to the peptidase C40 family.</text>
</comment>
<protein>
    <submittedName>
        <fullName evidence="6">Peptidase</fullName>
    </submittedName>
</protein>
<evidence type="ECO:0000256" key="3">
    <source>
        <dbReference type="ARBA" id="ARBA00022801"/>
    </source>
</evidence>
<dbReference type="GO" id="GO:0006508">
    <property type="term" value="P:proteolysis"/>
    <property type="evidence" value="ECO:0007669"/>
    <property type="project" value="UniProtKB-KW"/>
</dbReference>
<evidence type="ECO:0000256" key="4">
    <source>
        <dbReference type="ARBA" id="ARBA00022807"/>
    </source>
</evidence>
<dbReference type="Gene3D" id="3.90.1720.10">
    <property type="entry name" value="endopeptidase domain like (from Nostoc punctiforme)"/>
    <property type="match status" value="1"/>
</dbReference>
<dbReference type="Gene3D" id="2.30.30.40">
    <property type="entry name" value="SH3 Domains"/>
    <property type="match status" value="1"/>
</dbReference>
<dbReference type="Proteomes" id="UP000316425">
    <property type="component" value="Unassembled WGS sequence"/>
</dbReference>
<feature type="domain" description="NlpC/P60" evidence="5">
    <location>
        <begin position="181"/>
        <end position="305"/>
    </location>
</feature>
<keyword evidence="3" id="KW-0378">Hydrolase</keyword>
<evidence type="ECO:0000313" key="7">
    <source>
        <dbReference type="Proteomes" id="UP000316425"/>
    </source>
</evidence>
<gene>
    <name evidence="6" type="ORF">FPQ13_11985</name>
</gene>
<dbReference type="OrthoDB" id="9813368at2"/>
<dbReference type="InterPro" id="IPR000064">
    <property type="entry name" value="NLP_P60_dom"/>
</dbReference>
<dbReference type="InterPro" id="IPR038765">
    <property type="entry name" value="Papain-like_cys_pep_sf"/>
</dbReference>
<dbReference type="PROSITE" id="PS51935">
    <property type="entry name" value="NLPC_P60"/>
    <property type="match status" value="1"/>
</dbReference>
<evidence type="ECO:0000256" key="1">
    <source>
        <dbReference type="ARBA" id="ARBA00007074"/>
    </source>
</evidence>
<evidence type="ECO:0000256" key="2">
    <source>
        <dbReference type="ARBA" id="ARBA00022670"/>
    </source>
</evidence>
<proteinExistence type="inferred from homology"/>
<comment type="caution">
    <text evidence="6">The sequence shown here is derived from an EMBL/GenBank/DDBJ whole genome shotgun (WGS) entry which is preliminary data.</text>
</comment>
<dbReference type="Pfam" id="PF23795">
    <property type="entry name" value="SH3_YKFC_2nd"/>
    <property type="match status" value="1"/>
</dbReference>
<dbReference type="PANTHER" id="PTHR47053">
    <property type="entry name" value="MUREIN DD-ENDOPEPTIDASE MEPH-RELATED"/>
    <property type="match status" value="1"/>
</dbReference>
<dbReference type="InterPro" id="IPR051202">
    <property type="entry name" value="Peptidase_C40"/>
</dbReference>